<evidence type="ECO:0000256" key="9">
    <source>
        <dbReference type="PIRSR" id="PIRSR604808-1"/>
    </source>
</evidence>
<dbReference type="EMBL" id="CAIIXF020000005">
    <property type="protein sequence ID" value="CAH1782528.1"/>
    <property type="molecule type" value="Genomic_DNA"/>
</dbReference>
<dbReference type="SUPFAM" id="SSF56219">
    <property type="entry name" value="DNase I-like"/>
    <property type="match status" value="1"/>
</dbReference>
<keyword evidence="5" id="KW-0378">Hydrolase</keyword>
<name>A0A8S4NLP6_OWEFU</name>
<evidence type="ECO:0000256" key="7">
    <source>
        <dbReference type="ARBA" id="ARBA00022842"/>
    </source>
</evidence>
<feature type="active site" description="Proton donor/acceptor" evidence="9">
    <location>
        <position position="185"/>
    </location>
</feature>
<dbReference type="InterPro" id="IPR004808">
    <property type="entry name" value="AP_endonuc_1"/>
</dbReference>
<feature type="binding site" evidence="10">
    <location>
        <position position="314"/>
    </location>
    <ligand>
        <name>Mg(2+)</name>
        <dbReference type="ChEBI" id="CHEBI:18420"/>
        <label>1</label>
    </ligand>
</feature>
<keyword evidence="8" id="KW-0539">Nucleus</keyword>
<dbReference type="Pfam" id="PF06839">
    <property type="entry name" value="Zn_ribbon_GRF"/>
    <property type="match status" value="1"/>
</dbReference>
<dbReference type="PANTHER" id="PTHR22748">
    <property type="entry name" value="AP ENDONUCLEASE"/>
    <property type="match status" value="1"/>
</dbReference>
<dbReference type="GO" id="GO:0008081">
    <property type="term" value="F:phosphoric diester hydrolase activity"/>
    <property type="evidence" value="ECO:0007669"/>
    <property type="project" value="TreeGrafter"/>
</dbReference>
<evidence type="ECO:0000256" key="2">
    <source>
        <dbReference type="ARBA" id="ARBA00007092"/>
    </source>
</evidence>
<feature type="site" description="Transition state stabilizer" evidence="11">
    <location>
        <position position="187"/>
    </location>
</feature>
<evidence type="ECO:0000256" key="3">
    <source>
        <dbReference type="ARBA" id="ARBA00022723"/>
    </source>
</evidence>
<comment type="catalytic activity">
    <reaction evidence="1">
        <text>Exonucleolytic cleavage in the 3'- to 5'-direction to yield nucleoside 5'-phosphates.</text>
        <dbReference type="EC" id="3.1.11.2"/>
    </reaction>
</comment>
<evidence type="ECO:0000256" key="1">
    <source>
        <dbReference type="ARBA" id="ARBA00000493"/>
    </source>
</evidence>
<comment type="similarity">
    <text evidence="2 13">Belongs to the DNA repair enzymes AP/ExoA family.</text>
</comment>
<dbReference type="PANTHER" id="PTHR22748:SF4">
    <property type="entry name" value="DNA-(APURINIC OR APYRIMIDINIC SITE) ENDONUCLEASE 2"/>
    <property type="match status" value="1"/>
</dbReference>
<evidence type="ECO:0000256" key="13">
    <source>
        <dbReference type="RuleBase" id="RU362131"/>
    </source>
</evidence>
<dbReference type="Pfam" id="PF03372">
    <property type="entry name" value="Exo_endo_phos"/>
    <property type="match status" value="1"/>
</dbReference>
<dbReference type="EC" id="3.1.-.-" evidence="13"/>
<dbReference type="NCBIfam" id="TIGR00633">
    <property type="entry name" value="xth"/>
    <property type="match status" value="1"/>
</dbReference>
<evidence type="ECO:0000313" key="16">
    <source>
        <dbReference type="EMBL" id="CAH1782528.1"/>
    </source>
</evidence>
<feature type="binding site" evidence="10">
    <location>
        <position position="34"/>
    </location>
    <ligand>
        <name>Mg(2+)</name>
        <dbReference type="ChEBI" id="CHEBI:18420"/>
        <label>1</label>
    </ligand>
</feature>
<keyword evidence="3 10" id="KW-0479">Metal-binding</keyword>
<keyword evidence="6" id="KW-0862">Zinc</keyword>
<dbReference type="GO" id="GO:0008270">
    <property type="term" value="F:zinc ion binding"/>
    <property type="evidence" value="ECO:0007669"/>
    <property type="project" value="UniProtKB-KW"/>
</dbReference>
<dbReference type="InterPro" id="IPR020847">
    <property type="entry name" value="AP_endonuclease_F1_BS"/>
</dbReference>
<feature type="binding site" evidence="10">
    <location>
        <position position="7"/>
    </location>
    <ligand>
        <name>Mg(2+)</name>
        <dbReference type="ChEBI" id="CHEBI:18420"/>
        <label>1</label>
    </ligand>
</feature>
<feature type="region of interest" description="Disordered" evidence="14">
    <location>
        <begin position="361"/>
        <end position="447"/>
    </location>
</feature>
<dbReference type="PROSITE" id="PS00726">
    <property type="entry name" value="AP_NUCLEASE_F1_1"/>
    <property type="match status" value="1"/>
</dbReference>
<evidence type="ECO:0000259" key="15">
    <source>
        <dbReference type="PROSITE" id="PS51999"/>
    </source>
</evidence>
<keyword evidence="13" id="KW-0234">DNA repair</keyword>
<keyword evidence="10" id="KW-0464">Manganese</keyword>
<evidence type="ECO:0000256" key="12">
    <source>
        <dbReference type="PROSITE-ProRule" id="PRU01343"/>
    </source>
</evidence>
<feature type="compositionally biased region" description="Polar residues" evidence="14">
    <location>
        <begin position="394"/>
        <end position="404"/>
    </location>
</feature>
<protein>
    <recommendedName>
        <fullName evidence="13">DNA-(apurinic or apyrimidinic site) endonuclease</fullName>
        <ecNumber evidence="13">3.1.-.-</ecNumber>
    </recommendedName>
</protein>
<keyword evidence="4 12" id="KW-0863">Zinc-finger</keyword>
<feature type="active site" evidence="9">
    <location>
        <position position="144"/>
    </location>
</feature>
<dbReference type="PROSITE" id="PS51999">
    <property type="entry name" value="ZF_GRF"/>
    <property type="match status" value="1"/>
</dbReference>
<proteinExistence type="inferred from homology"/>
<dbReference type="GO" id="GO:0003906">
    <property type="term" value="F:DNA-(apurinic or apyrimidinic site) endonuclease activity"/>
    <property type="evidence" value="ECO:0007669"/>
    <property type="project" value="TreeGrafter"/>
</dbReference>
<keyword evidence="7 10" id="KW-0460">Magnesium</keyword>
<dbReference type="CDD" id="cd09088">
    <property type="entry name" value="Ape2-like_AP-endo"/>
    <property type="match status" value="1"/>
</dbReference>
<comment type="caution">
    <text evidence="16">The sequence shown here is derived from an EMBL/GenBank/DDBJ whole genome shotgun (WGS) entry which is preliminary data.</text>
</comment>
<dbReference type="InterPro" id="IPR010666">
    <property type="entry name" value="Znf_GRF"/>
</dbReference>
<dbReference type="Proteomes" id="UP000749559">
    <property type="component" value="Unassembled WGS sequence"/>
</dbReference>
<feature type="region of interest" description="Disordered" evidence="14">
    <location>
        <begin position="221"/>
        <end position="246"/>
    </location>
</feature>
<feature type="site" description="Interaction with DNA substrate" evidence="11">
    <location>
        <position position="314"/>
    </location>
</feature>
<dbReference type="GO" id="GO:0008311">
    <property type="term" value="F:double-stranded DNA 3'-5' DNA exonuclease activity"/>
    <property type="evidence" value="ECO:0007669"/>
    <property type="project" value="UniProtKB-EC"/>
</dbReference>
<evidence type="ECO:0000313" key="17">
    <source>
        <dbReference type="Proteomes" id="UP000749559"/>
    </source>
</evidence>
<feature type="binding site" evidence="10">
    <location>
        <position position="313"/>
    </location>
    <ligand>
        <name>Mg(2+)</name>
        <dbReference type="ChEBI" id="CHEBI:18420"/>
        <label>1</label>
    </ligand>
</feature>
<sequence>MRILTWNINGIRASKVPLKSLFDSLEADIICLQETKVTRDQLDEPSAIVEGYNSYFSFSKARSGYSGVATFCRDQCTPVAAEEGLSGVLDSHDSQQNVGCYGDHSMFTDEELQSLDNEGRTVITKFKISGRGNNESHLVVINVYCPRADPEKPERLVYKLRFYDLLQARAEALIQSGCHVIVLGDVNTSHKPIDHCDPKDPDFTKQPGRIWMDNFLQNSKESQEKDSLQFPTRDTSDNENHIGTDAMHAPGGKFVDTYRKCHPDTKEAFTCWNTSTGARKTNYGTRIDYIFSDVNFVDCLSDCVIMPHVEGSDHCPVSATFNCDIISQEKCPPFCTAWYPEFAGRQSKLSSFFRIKSRNMPGESVPEEIETEESVHVDSAYGSQSYSSGSQCSDTGCQYSNDTWSSEEKPAKNNQTASIKRHASGKTDSSQPSSKKFKPNPSKPVQKQSSLMAFFGKNSTSKTSQGKCQDTQVLTKSKAISVDAKTSETKISSCDIQCQEKTVTSLQCHEKTVAQNNAQSMPSEIPVAAQASWKALFRGPPPAPLCKGHKEKCVLRTVKKDSLNKGRQFYCCARPEGHKSNPEARCDTFEWIDKKKIKQN</sequence>
<dbReference type="InterPro" id="IPR005135">
    <property type="entry name" value="Endo/exonuclease/phosphatase"/>
</dbReference>
<dbReference type="GO" id="GO:0005634">
    <property type="term" value="C:nucleus"/>
    <property type="evidence" value="ECO:0007669"/>
    <property type="project" value="TreeGrafter"/>
</dbReference>
<feature type="compositionally biased region" description="Low complexity" evidence="14">
    <location>
        <begin position="379"/>
        <end position="393"/>
    </location>
</feature>
<dbReference type="GO" id="GO:0003677">
    <property type="term" value="F:DNA binding"/>
    <property type="evidence" value="ECO:0007669"/>
    <property type="project" value="InterPro"/>
</dbReference>
<organism evidence="16 17">
    <name type="scientific">Owenia fusiformis</name>
    <name type="common">Polychaete worm</name>
    <dbReference type="NCBI Taxonomy" id="6347"/>
    <lineage>
        <taxon>Eukaryota</taxon>
        <taxon>Metazoa</taxon>
        <taxon>Spiralia</taxon>
        <taxon>Lophotrochozoa</taxon>
        <taxon>Annelida</taxon>
        <taxon>Polychaeta</taxon>
        <taxon>Sedentaria</taxon>
        <taxon>Canalipalpata</taxon>
        <taxon>Sabellida</taxon>
        <taxon>Oweniida</taxon>
        <taxon>Oweniidae</taxon>
        <taxon>Owenia</taxon>
    </lineage>
</organism>
<gene>
    <name evidence="16" type="ORF">OFUS_LOCUS8967</name>
</gene>
<evidence type="ECO:0000256" key="4">
    <source>
        <dbReference type="ARBA" id="ARBA00022771"/>
    </source>
</evidence>
<keyword evidence="17" id="KW-1185">Reference proteome</keyword>
<dbReference type="AlphaFoldDB" id="A0A8S4NLP6"/>
<reference evidence="16" key="1">
    <citation type="submission" date="2022-03" db="EMBL/GenBank/DDBJ databases">
        <authorList>
            <person name="Martin C."/>
        </authorList>
    </citation>
    <scope>NUCLEOTIDE SEQUENCE</scope>
</reference>
<evidence type="ECO:0000256" key="11">
    <source>
        <dbReference type="PIRSR" id="PIRSR604808-3"/>
    </source>
</evidence>
<evidence type="ECO:0000256" key="14">
    <source>
        <dbReference type="SAM" id="MobiDB-lite"/>
    </source>
</evidence>
<feature type="compositionally biased region" description="Low complexity" evidence="14">
    <location>
        <begin position="429"/>
        <end position="444"/>
    </location>
</feature>
<feature type="domain" description="GRF-type" evidence="15">
    <location>
        <begin position="546"/>
        <end position="595"/>
    </location>
</feature>
<dbReference type="OrthoDB" id="391817at2759"/>
<feature type="active site" description="Proton acceptor" evidence="9">
    <location>
        <position position="314"/>
    </location>
</feature>
<dbReference type="InterPro" id="IPR036691">
    <property type="entry name" value="Endo/exonu/phosph_ase_sf"/>
</dbReference>
<dbReference type="Gene3D" id="3.60.10.10">
    <property type="entry name" value="Endonuclease/exonuclease/phosphatase"/>
    <property type="match status" value="1"/>
</dbReference>
<feature type="binding site" evidence="10">
    <location>
        <position position="187"/>
    </location>
    <ligand>
        <name>Mg(2+)</name>
        <dbReference type="ChEBI" id="CHEBI:18420"/>
        <label>1</label>
    </ligand>
</feature>
<accession>A0A8S4NLP6</accession>
<comment type="cofactor">
    <cofactor evidence="10 13">
        <name>Mg(2+)</name>
        <dbReference type="ChEBI" id="CHEBI:18420"/>
    </cofactor>
    <cofactor evidence="10 13">
        <name>Mn(2+)</name>
        <dbReference type="ChEBI" id="CHEBI:29035"/>
    </cofactor>
    <text evidence="10 13">Probably binds two magnesium or manganese ions per subunit.</text>
</comment>
<evidence type="ECO:0000256" key="5">
    <source>
        <dbReference type="ARBA" id="ARBA00022801"/>
    </source>
</evidence>
<evidence type="ECO:0000256" key="6">
    <source>
        <dbReference type="ARBA" id="ARBA00022833"/>
    </source>
</evidence>
<dbReference type="PROSITE" id="PS51435">
    <property type="entry name" value="AP_NUCLEASE_F1_4"/>
    <property type="match status" value="1"/>
</dbReference>
<dbReference type="GO" id="GO:0006284">
    <property type="term" value="P:base-excision repair"/>
    <property type="evidence" value="ECO:0007669"/>
    <property type="project" value="TreeGrafter"/>
</dbReference>
<evidence type="ECO:0000256" key="8">
    <source>
        <dbReference type="ARBA" id="ARBA00023242"/>
    </source>
</evidence>
<evidence type="ECO:0000256" key="10">
    <source>
        <dbReference type="PIRSR" id="PIRSR604808-2"/>
    </source>
</evidence>
<keyword evidence="13" id="KW-0227">DNA damage</keyword>
<feature type="site" description="Important for catalytic activity" evidence="11">
    <location>
        <position position="288"/>
    </location>
</feature>
<feature type="binding site" evidence="10">
    <location>
        <position position="185"/>
    </location>
    <ligand>
        <name>Mg(2+)</name>
        <dbReference type="ChEBI" id="CHEBI:18420"/>
        <label>1</label>
    </ligand>
</feature>